<dbReference type="Gene3D" id="1.10.443.10">
    <property type="entry name" value="Intergrase catalytic core"/>
    <property type="match status" value="1"/>
</dbReference>
<dbReference type="InterPro" id="IPR011010">
    <property type="entry name" value="DNA_brk_join_enz"/>
</dbReference>
<dbReference type="RefSeq" id="WP_172275670.1">
    <property type="nucleotide sequence ID" value="NZ_CASGMU010000006.1"/>
</dbReference>
<name>A0ABX2AQL6_9BACT</name>
<gene>
    <name evidence="3" type="ORF">HPS56_08240</name>
</gene>
<evidence type="ECO:0000259" key="2">
    <source>
        <dbReference type="PROSITE" id="PS51898"/>
    </source>
</evidence>
<keyword evidence="1" id="KW-0233">DNA recombination</keyword>
<dbReference type="InterPro" id="IPR013762">
    <property type="entry name" value="Integrase-like_cat_sf"/>
</dbReference>
<dbReference type="Pfam" id="PF00589">
    <property type="entry name" value="Phage_integrase"/>
    <property type="match status" value="1"/>
</dbReference>
<evidence type="ECO:0000256" key="1">
    <source>
        <dbReference type="ARBA" id="ARBA00023172"/>
    </source>
</evidence>
<evidence type="ECO:0000313" key="3">
    <source>
        <dbReference type="EMBL" id="NPD92332.1"/>
    </source>
</evidence>
<reference evidence="3 4" key="1">
    <citation type="submission" date="2020-05" db="EMBL/GenBank/DDBJ databases">
        <title>Distinct polysaccharide utilization as determinants for interspecies competition between intestinal Prevotella spp.</title>
        <authorList>
            <person name="Galvez E.J.C."/>
            <person name="Iljazovic A."/>
            <person name="Strowig T."/>
        </authorList>
    </citation>
    <scope>NUCLEOTIDE SEQUENCE [LARGE SCALE GENOMIC DNA]</scope>
    <source>
        <strain evidence="3 4">PMUR</strain>
    </source>
</reference>
<dbReference type="InterPro" id="IPR002104">
    <property type="entry name" value="Integrase_catalytic"/>
</dbReference>
<organism evidence="3 4">
    <name type="scientific">Xylanibacter muris</name>
    <dbReference type="NCBI Taxonomy" id="2736290"/>
    <lineage>
        <taxon>Bacteria</taxon>
        <taxon>Pseudomonadati</taxon>
        <taxon>Bacteroidota</taxon>
        <taxon>Bacteroidia</taxon>
        <taxon>Bacteroidales</taxon>
        <taxon>Prevotellaceae</taxon>
        <taxon>Xylanibacter</taxon>
    </lineage>
</organism>
<dbReference type="PROSITE" id="PS51898">
    <property type="entry name" value="TYR_RECOMBINASE"/>
    <property type="match status" value="1"/>
</dbReference>
<keyword evidence="4" id="KW-1185">Reference proteome</keyword>
<dbReference type="EMBL" id="JABKKF010000007">
    <property type="protein sequence ID" value="NPD92332.1"/>
    <property type="molecule type" value="Genomic_DNA"/>
</dbReference>
<dbReference type="Proteomes" id="UP000714420">
    <property type="component" value="Unassembled WGS sequence"/>
</dbReference>
<sequence length="178" mass="20566">MGRFLTEDEIKMIEEATMPTDSINKVRDLFLLQCFTGMAYGDLMDFDFKKVVESKSQYILYGKRRKTGVDFVVVLLPKAMEILKKYDYKLPRITNEQYNMWLKIVADASGVNKPIASHYERRTCGMYLLNHGFPIEVVVKVLRHASMKTTESVYAKSWVRLLRMLSASLSGMSKKSEI</sequence>
<protein>
    <submittedName>
        <fullName evidence="3">Integrase catalytic domain-containing protein</fullName>
    </submittedName>
</protein>
<dbReference type="SUPFAM" id="SSF56349">
    <property type="entry name" value="DNA breaking-rejoining enzymes"/>
    <property type="match status" value="1"/>
</dbReference>
<evidence type="ECO:0000313" key="4">
    <source>
        <dbReference type="Proteomes" id="UP000714420"/>
    </source>
</evidence>
<comment type="caution">
    <text evidence="3">The sequence shown here is derived from an EMBL/GenBank/DDBJ whole genome shotgun (WGS) entry which is preliminary data.</text>
</comment>
<feature type="domain" description="Tyr recombinase" evidence="2">
    <location>
        <begin position="1"/>
        <end position="169"/>
    </location>
</feature>
<proteinExistence type="predicted"/>
<accession>A0ABX2AQL6</accession>
<dbReference type="CDD" id="cd01185">
    <property type="entry name" value="INTN1_C_like"/>
    <property type="match status" value="1"/>
</dbReference>